<gene>
    <name evidence="1" type="ORF">E2C01_063629</name>
</gene>
<proteinExistence type="predicted"/>
<organism evidence="1 2">
    <name type="scientific">Portunus trituberculatus</name>
    <name type="common">Swimming crab</name>
    <name type="synonym">Neptunus trituberculatus</name>
    <dbReference type="NCBI Taxonomy" id="210409"/>
    <lineage>
        <taxon>Eukaryota</taxon>
        <taxon>Metazoa</taxon>
        <taxon>Ecdysozoa</taxon>
        <taxon>Arthropoda</taxon>
        <taxon>Crustacea</taxon>
        <taxon>Multicrustacea</taxon>
        <taxon>Malacostraca</taxon>
        <taxon>Eumalacostraca</taxon>
        <taxon>Eucarida</taxon>
        <taxon>Decapoda</taxon>
        <taxon>Pleocyemata</taxon>
        <taxon>Brachyura</taxon>
        <taxon>Eubrachyura</taxon>
        <taxon>Portunoidea</taxon>
        <taxon>Portunidae</taxon>
        <taxon>Portuninae</taxon>
        <taxon>Portunus</taxon>
    </lineage>
</organism>
<accession>A0A5B7HIN6</accession>
<name>A0A5B7HIN6_PORTR</name>
<evidence type="ECO:0000313" key="1">
    <source>
        <dbReference type="EMBL" id="MPC69405.1"/>
    </source>
</evidence>
<reference evidence="1 2" key="1">
    <citation type="submission" date="2019-05" db="EMBL/GenBank/DDBJ databases">
        <title>Another draft genome of Portunus trituberculatus and its Hox gene families provides insights of decapod evolution.</title>
        <authorList>
            <person name="Jeong J.-H."/>
            <person name="Song I."/>
            <person name="Kim S."/>
            <person name="Choi T."/>
            <person name="Kim D."/>
            <person name="Ryu S."/>
            <person name="Kim W."/>
        </authorList>
    </citation>
    <scope>NUCLEOTIDE SEQUENCE [LARGE SCALE GENOMIC DNA]</scope>
    <source>
        <tissue evidence="1">Muscle</tissue>
    </source>
</reference>
<dbReference type="EMBL" id="VSRR010029365">
    <property type="protein sequence ID" value="MPC69405.1"/>
    <property type="molecule type" value="Genomic_DNA"/>
</dbReference>
<keyword evidence="2" id="KW-1185">Reference proteome</keyword>
<dbReference type="Proteomes" id="UP000324222">
    <property type="component" value="Unassembled WGS sequence"/>
</dbReference>
<comment type="caution">
    <text evidence="1">The sequence shown here is derived from an EMBL/GenBank/DDBJ whole genome shotgun (WGS) entry which is preliminary data.</text>
</comment>
<dbReference type="AlphaFoldDB" id="A0A5B7HIN6"/>
<sequence length="126" mass="14376">MATPNPDSESLSRERTRNVPRLDCPLSGDPKCLDTSFNFFFITFCNIHGLSVCQSVEHHLSSAEPNLFLTEMQLFQATDSSPFSVPSYFLYPHFRSKAGCCIYVRNDLTCSRANALEFYEFSTIWL</sequence>
<protein>
    <submittedName>
        <fullName evidence="1">Uncharacterized protein</fullName>
    </submittedName>
</protein>
<evidence type="ECO:0000313" key="2">
    <source>
        <dbReference type="Proteomes" id="UP000324222"/>
    </source>
</evidence>